<dbReference type="RefSeq" id="XP_013904197.1">
    <property type="nucleotide sequence ID" value="XM_014048743.1"/>
</dbReference>
<name>A0A0D2K463_9CHLO</name>
<proteinExistence type="predicted"/>
<dbReference type="EMBL" id="KK100545">
    <property type="protein sequence ID" value="KIZ05178.1"/>
    <property type="molecule type" value="Genomic_DNA"/>
</dbReference>
<feature type="region of interest" description="Disordered" evidence="1">
    <location>
        <begin position="1"/>
        <end position="22"/>
    </location>
</feature>
<dbReference type="AlphaFoldDB" id="A0A0D2K463"/>
<sequence>MPGGDKPHDDGKDGSDELLPAARRSGRWRKSQVFSRFKRAYHGLRSGRRTRLLIRPGLVVCCGPLFLAAVLPIVFPTSETHKWQNIGGSGRTADVCITPAGPGAPPSQAVAGCERYHESLTQDPGGRSFTHLNNAPDAIVARG</sequence>
<dbReference type="GeneID" id="25735655"/>
<feature type="transmembrane region" description="Helical" evidence="2">
    <location>
        <begin position="52"/>
        <end position="75"/>
    </location>
</feature>
<keyword evidence="4" id="KW-1185">Reference proteome</keyword>
<keyword evidence="2" id="KW-1133">Transmembrane helix</keyword>
<evidence type="ECO:0000256" key="2">
    <source>
        <dbReference type="SAM" id="Phobius"/>
    </source>
</evidence>
<evidence type="ECO:0000313" key="3">
    <source>
        <dbReference type="EMBL" id="KIZ05178.1"/>
    </source>
</evidence>
<organism evidence="3 4">
    <name type="scientific">Monoraphidium neglectum</name>
    <dbReference type="NCBI Taxonomy" id="145388"/>
    <lineage>
        <taxon>Eukaryota</taxon>
        <taxon>Viridiplantae</taxon>
        <taxon>Chlorophyta</taxon>
        <taxon>core chlorophytes</taxon>
        <taxon>Chlorophyceae</taxon>
        <taxon>CS clade</taxon>
        <taxon>Sphaeropleales</taxon>
        <taxon>Selenastraceae</taxon>
        <taxon>Monoraphidium</taxon>
    </lineage>
</organism>
<gene>
    <name evidence="3" type="ORF">MNEG_2777</name>
</gene>
<keyword evidence="2" id="KW-0812">Transmembrane</keyword>
<feature type="compositionally biased region" description="Basic and acidic residues" evidence="1">
    <location>
        <begin position="1"/>
        <end position="15"/>
    </location>
</feature>
<accession>A0A0D2K463</accession>
<keyword evidence="2" id="KW-0472">Membrane</keyword>
<reference evidence="3 4" key="1">
    <citation type="journal article" date="2013" name="BMC Genomics">
        <title>Reconstruction of the lipid metabolism for the microalga Monoraphidium neglectum from its genome sequence reveals characteristics suitable for biofuel production.</title>
        <authorList>
            <person name="Bogen C."/>
            <person name="Al-Dilaimi A."/>
            <person name="Albersmeier A."/>
            <person name="Wichmann J."/>
            <person name="Grundmann M."/>
            <person name="Rupp O."/>
            <person name="Lauersen K.J."/>
            <person name="Blifernez-Klassen O."/>
            <person name="Kalinowski J."/>
            <person name="Goesmann A."/>
            <person name="Mussgnug J.H."/>
            <person name="Kruse O."/>
        </authorList>
    </citation>
    <scope>NUCLEOTIDE SEQUENCE [LARGE SCALE GENOMIC DNA]</scope>
    <source>
        <strain evidence="3 4">SAG 48.87</strain>
    </source>
</reference>
<feature type="non-terminal residue" evidence="3">
    <location>
        <position position="143"/>
    </location>
</feature>
<evidence type="ECO:0000256" key="1">
    <source>
        <dbReference type="SAM" id="MobiDB-lite"/>
    </source>
</evidence>
<dbReference type="Proteomes" id="UP000054498">
    <property type="component" value="Unassembled WGS sequence"/>
</dbReference>
<protein>
    <submittedName>
        <fullName evidence="3">Uncharacterized protein</fullName>
    </submittedName>
</protein>
<dbReference type="KEGG" id="mng:MNEG_2777"/>
<evidence type="ECO:0000313" key="4">
    <source>
        <dbReference type="Proteomes" id="UP000054498"/>
    </source>
</evidence>